<dbReference type="AlphaFoldDB" id="A0A5Q2TFA4"/>
<accession>A0A5Q2TFA4</accession>
<keyword evidence="3" id="KW-1185">Reference proteome</keyword>
<gene>
    <name evidence="2" type="ORF">GI584_00200</name>
</gene>
<evidence type="ECO:0000313" key="3">
    <source>
        <dbReference type="Proteomes" id="UP000339690"/>
    </source>
</evidence>
<dbReference type="KEGG" id="grc:GI584_00200"/>
<evidence type="ECO:0000256" key="1">
    <source>
        <dbReference type="SAM" id="Phobius"/>
    </source>
</evidence>
<sequence>MGLLKRKTEDEFNLETDDLLIIFDNDKKTSDIKHVTDITDDSVICMGYYKVPLADCEITVGEMGRNFFYRAPSRSIHETERLAQLEMNTVFSQITAYQPPALPTSLDWTKGILFALIFIAFIIIAVVAT</sequence>
<name>A0A5Q2TFA4_9BACI</name>
<proteinExistence type="predicted"/>
<keyword evidence="1" id="KW-0812">Transmembrane</keyword>
<dbReference type="Proteomes" id="UP000339690">
    <property type="component" value="Chromosome"/>
</dbReference>
<dbReference type="EMBL" id="CP045915">
    <property type="protein sequence ID" value="QGH32600.1"/>
    <property type="molecule type" value="Genomic_DNA"/>
</dbReference>
<keyword evidence="1" id="KW-1133">Transmembrane helix</keyword>
<dbReference type="RefSeq" id="WP_153789874.1">
    <property type="nucleotide sequence ID" value="NZ_CP045915.1"/>
</dbReference>
<reference evidence="2 3" key="1">
    <citation type="submission" date="2019-11" db="EMBL/GenBank/DDBJ databases">
        <title>Gracilibacillus salitolerans sp. nov., a moderate halophile isolated from a saline soil in northwest China.</title>
        <authorList>
            <person name="Gan L."/>
        </authorList>
    </citation>
    <scope>NUCLEOTIDE SEQUENCE [LARGE SCALE GENOMIC DNA]</scope>
    <source>
        <strain evidence="2 3">SCU50</strain>
    </source>
</reference>
<organism evidence="2 3">
    <name type="scientific">Gracilibacillus salitolerans</name>
    <dbReference type="NCBI Taxonomy" id="2663022"/>
    <lineage>
        <taxon>Bacteria</taxon>
        <taxon>Bacillati</taxon>
        <taxon>Bacillota</taxon>
        <taxon>Bacilli</taxon>
        <taxon>Bacillales</taxon>
        <taxon>Bacillaceae</taxon>
        <taxon>Gracilibacillus</taxon>
    </lineage>
</organism>
<keyword evidence="1" id="KW-0472">Membrane</keyword>
<protein>
    <submittedName>
        <fullName evidence="2">Uncharacterized protein</fullName>
    </submittedName>
</protein>
<evidence type="ECO:0000313" key="2">
    <source>
        <dbReference type="EMBL" id="QGH32600.1"/>
    </source>
</evidence>
<feature type="transmembrane region" description="Helical" evidence="1">
    <location>
        <begin position="111"/>
        <end position="128"/>
    </location>
</feature>